<evidence type="ECO:0000313" key="2">
    <source>
        <dbReference type="EMBL" id="AOV62442.1"/>
    </source>
</evidence>
<sequence length="57" mass="6646">MKNIEYKKNLLNVDYTREDFIEKFGEQGTFPKVLNENGDLIGGAKETVQYLRDNHLV</sequence>
<dbReference type="KEGG" id="vg:30308308"/>
<name>A0A1D8KU33_9CAUD</name>
<proteinExistence type="predicted"/>
<dbReference type="EMBL" id="KU686212">
    <property type="protein sequence ID" value="AOV62178.1"/>
    <property type="molecule type" value="Genomic_DNA"/>
</dbReference>
<gene>
    <name evidence="1" type="ORF">C490910_256</name>
    <name evidence="2" type="ORF">S420910_255</name>
</gene>
<dbReference type="RefSeq" id="YP_009323187.1">
    <property type="nucleotide sequence ID" value="NC_031927.1"/>
</dbReference>
<dbReference type="EMBL" id="KU686213">
    <property type="protein sequence ID" value="AOV62442.1"/>
    <property type="molecule type" value="Genomic_DNA"/>
</dbReference>
<evidence type="ECO:0000313" key="4">
    <source>
        <dbReference type="Proteomes" id="UP000226384"/>
    </source>
</evidence>
<organism evidence="1 3">
    <name type="scientific">Synechococcus phage S-CAM7</name>
    <dbReference type="NCBI Taxonomy" id="1883368"/>
    <lineage>
        <taxon>Viruses</taxon>
        <taxon>Duplodnaviria</taxon>
        <taxon>Heunggongvirae</taxon>
        <taxon>Uroviricota</taxon>
        <taxon>Caudoviricetes</taxon>
        <taxon>Pantevenvirales</taxon>
        <taxon>Kyanoviridae</taxon>
        <taxon>Mazuvirus</taxon>
        <taxon>Mazuvirus scam7</taxon>
    </lineage>
</organism>
<accession>A0A1D8KU33</accession>
<dbReference type="GeneID" id="30308308"/>
<reference evidence="3 4" key="1">
    <citation type="journal article" date="2016" name="Virology">
        <title>The genomic content and context of auxiliary metabolic genes in marine cyanomyoviruses.</title>
        <authorList>
            <person name="Crummett L.T."/>
            <person name="Puxty R.J."/>
            <person name="Weihe C."/>
            <person name="Marston M.F."/>
            <person name="Martiny J.B."/>
        </authorList>
    </citation>
    <scope>NUCLEOTIDE SEQUENCE [LARGE SCALE GENOMIC DNA]</scope>
    <source>
        <strain evidence="1">0910CC49</strain>
        <strain evidence="2">0910SB42</strain>
    </source>
</reference>
<protein>
    <submittedName>
        <fullName evidence="1">Glutaredoxin</fullName>
    </submittedName>
</protein>
<evidence type="ECO:0000313" key="1">
    <source>
        <dbReference type="EMBL" id="AOV62178.1"/>
    </source>
</evidence>
<keyword evidence="3" id="KW-1185">Reference proteome</keyword>
<dbReference type="Proteomes" id="UP000226384">
    <property type="component" value="Segment"/>
</dbReference>
<dbReference type="OrthoDB" id="25064at10239"/>
<evidence type="ECO:0000313" key="3">
    <source>
        <dbReference type="Proteomes" id="UP000203902"/>
    </source>
</evidence>
<dbReference type="Proteomes" id="UP000203902">
    <property type="component" value="Segment"/>
</dbReference>